<proteinExistence type="predicted"/>
<name>A0ABQ5WJW4_GLUJA</name>
<organism evidence="1 2">
    <name type="scientific">Gluconobacter japonicus</name>
    <dbReference type="NCBI Taxonomy" id="376620"/>
    <lineage>
        <taxon>Bacteria</taxon>
        <taxon>Pseudomonadati</taxon>
        <taxon>Pseudomonadota</taxon>
        <taxon>Alphaproteobacteria</taxon>
        <taxon>Acetobacterales</taxon>
        <taxon>Acetobacteraceae</taxon>
        <taxon>Gluconobacter</taxon>
    </lineage>
</organism>
<gene>
    <name evidence="1" type="ORF">GCM10010937_19450</name>
</gene>
<evidence type="ECO:0000313" key="2">
    <source>
        <dbReference type="Proteomes" id="UP001156613"/>
    </source>
</evidence>
<comment type="caution">
    <text evidence="1">The sequence shown here is derived from an EMBL/GenBank/DDBJ whole genome shotgun (WGS) entry which is preliminary data.</text>
</comment>
<sequence>MNIPFERVETHNIILKSVKDKKRPFVSQPIQDHSRGAILGIDVKAKGLGA</sequence>
<accession>A0ABQ5WJW4</accession>
<dbReference type="Proteomes" id="UP001156613">
    <property type="component" value="Unassembled WGS sequence"/>
</dbReference>
<reference evidence="2" key="1">
    <citation type="journal article" date="2019" name="Int. J. Syst. Evol. Microbiol.">
        <title>The Global Catalogue of Microorganisms (GCM) 10K type strain sequencing project: providing services to taxonomists for standard genome sequencing and annotation.</title>
        <authorList>
            <consortium name="The Broad Institute Genomics Platform"/>
            <consortium name="The Broad Institute Genome Sequencing Center for Infectious Disease"/>
            <person name="Wu L."/>
            <person name="Ma J."/>
        </authorList>
    </citation>
    <scope>NUCLEOTIDE SEQUENCE [LARGE SCALE GENOMIC DNA]</scope>
    <source>
        <strain evidence="2">NBRC 3271</strain>
    </source>
</reference>
<evidence type="ECO:0000313" key="1">
    <source>
        <dbReference type="EMBL" id="GLQ60142.1"/>
    </source>
</evidence>
<protein>
    <submittedName>
        <fullName evidence="1">Uncharacterized protein</fullName>
    </submittedName>
</protein>
<dbReference type="EMBL" id="BSNT01000065">
    <property type="protein sequence ID" value="GLQ60142.1"/>
    <property type="molecule type" value="Genomic_DNA"/>
</dbReference>
<keyword evidence="2" id="KW-1185">Reference proteome</keyword>